<keyword evidence="6" id="KW-1185">Reference proteome</keyword>
<reference evidence="5" key="1">
    <citation type="submission" date="2021-06" db="EMBL/GenBank/DDBJ databases">
        <authorList>
            <person name="Kallberg Y."/>
            <person name="Tangrot J."/>
            <person name="Rosling A."/>
        </authorList>
    </citation>
    <scope>NUCLEOTIDE SEQUENCE</scope>
    <source>
        <strain evidence="5">FL966</strain>
    </source>
</reference>
<protein>
    <submittedName>
        <fullName evidence="5">9229_t:CDS:1</fullName>
    </submittedName>
</protein>
<evidence type="ECO:0000256" key="1">
    <source>
        <dbReference type="ARBA" id="ARBA00022553"/>
    </source>
</evidence>
<dbReference type="PROSITE" id="PS50110">
    <property type="entry name" value="RESPONSE_REGULATORY"/>
    <property type="match status" value="1"/>
</dbReference>
<comment type="caution">
    <text evidence="5">The sequence shown here is derived from an EMBL/GenBank/DDBJ whole genome shotgun (WGS) entry which is preliminary data.</text>
</comment>
<dbReference type="InterPro" id="IPR001789">
    <property type="entry name" value="Sig_transdc_resp-reg_receiver"/>
</dbReference>
<dbReference type="PANTHER" id="PTHR45339:SF1">
    <property type="entry name" value="HYBRID SIGNAL TRANSDUCTION HISTIDINE KINASE J"/>
    <property type="match status" value="1"/>
</dbReference>
<feature type="domain" description="Response regulatory" evidence="4">
    <location>
        <begin position="1"/>
        <end position="107"/>
    </location>
</feature>
<dbReference type="Proteomes" id="UP000789759">
    <property type="component" value="Unassembled WGS sequence"/>
</dbReference>
<dbReference type="SUPFAM" id="SSF52172">
    <property type="entry name" value="CheY-like"/>
    <property type="match status" value="1"/>
</dbReference>
<evidence type="ECO:0000313" key="6">
    <source>
        <dbReference type="Proteomes" id="UP000789759"/>
    </source>
</evidence>
<dbReference type="AlphaFoldDB" id="A0A9N8VXH8"/>
<evidence type="ECO:0000256" key="2">
    <source>
        <dbReference type="ARBA" id="ARBA00023012"/>
    </source>
</evidence>
<dbReference type="GO" id="GO:0000160">
    <property type="term" value="P:phosphorelay signal transduction system"/>
    <property type="evidence" value="ECO:0007669"/>
    <property type="project" value="UniProtKB-KW"/>
</dbReference>
<keyword evidence="1" id="KW-0597">Phosphoprotein</keyword>
<comment type="caution">
    <text evidence="3">Lacks conserved residue(s) required for the propagation of feature annotation.</text>
</comment>
<dbReference type="Pfam" id="PF00072">
    <property type="entry name" value="Response_reg"/>
    <property type="match status" value="1"/>
</dbReference>
<dbReference type="CDD" id="cd17546">
    <property type="entry name" value="REC_hyHK_CKI1_RcsC-like"/>
    <property type="match status" value="1"/>
</dbReference>
<gene>
    <name evidence="5" type="ORF">CPELLU_LOCUS1020</name>
</gene>
<dbReference type="EMBL" id="CAJVQA010000340">
    <property type="protein sequence ID" value="CAG8469867.1"/>
    <property type="molecule type" value="Genomic_DNA"/>
</dbReference>
<dbReference type="OrthoDB" id="60033at2759"/>
<dbReference type="Gene3D" id="3.40.50.2300">
    <property type="match status" value="1"/>
</dbReference>
<name>A0A9N8VXH8_9GLOM</name>
<dbReference type="PANTHER" id="PTHR45339">
    <property type="entry name" value="HYBRID SIGNAL TRANSDUCTION HISTIDINE KINASE J"/>
    <property type="match status" value="1"/>
</dbReference>
<dbReference type="InterPro" id="IPR011006">
    <property type="entry name" value="CheY-like_superfamily"/>
</dbReference>
<accession>A0A9N8VXH8</accession>
<evidence type="ECO:0000259" key="4">
    <source>
        <dbReference type="PROSITE" id="PS50110"/>
    </source>
</evidence>
<evidence type="ECO:0000313" key="5">
    <source>
        <dbReference type="EMBL" id="CAG8469867.1"/>
    </source>
</evidence>
<evidence type="ECO:0000256" key="3">
    <source>
        <dbReference type="PROSITE-ProRule" id="PRU00169"/>
    </source>
</evidence>
<proteinExistence type="predicted"/>
<sequence>MYPMRVFATNGQEAIDIIKSESELSTIIKPCRISLILTECNLPTISGFDFSQTVRLMEPPISDIPIIALTSLPLEEIGDKYIKSGMNDYLSKPLKTNQLENVLTKWISNNSIINN</sequence>
<organism evidence="5 6">
    <name type="scientific">Cetraspora pellucida</name>
    <dbReference type="NCBI Taxonomy" id="1433469"/>
    <lineage>
        <taxon>Eukaryota</taxon>
        <taxon>Fungi</taxon>
        <taxon>Fungi incertae sedis</taxon>
        <taxon>Mucoromycota</taxon>
        <taxon>Glomeromycotina</taxon>
        <taxon>Glomeromycetes</taxon>
        <taxon>Diversisporales</taxon>
        <taxon>Gigasporaceae</taxon>
        <taxon>Cetraspora</taxon>
    </lineage>
</organism>
<keyword evidence="2" id="KW-0902">Two-component regulatory system</keyword>